<feature type="region of interest" description="Disordered" evidence="10">
    <location>
        <begin position="438"/>
        <end position="469"/>
    </location>
</feature>
<dbReference type="GO" id="GO:0005737">
    <property type="term" value="C:cytoplasm"/>
    <property type="evidence" value="ECO:0007669"/>
    <property type="project" value="InterPro"/>
</dbReference>
<dbReference type="Gene3D" id="3.40.50.620">
    <property type="entry name" value="HUPs"/>
    <property type="match status" value="1"/>
</dbReference>
<comment type="pathway">
    <text evidence="1 7 8">Cofactor biosynthesis; NAD(+) biosynthesis; NAD(+) from deamido-NAD(+) (L-Gln route): step 1/1.</text>
</comment>
<dbReference type="PANTHER" id="PTHR23090">
    <property type="entry name" value="NH 3 /GLUTAMINE-DEPENDENT NAD + SYNTHETASE"/>
    <property type="match status" value="1"/>
</dbReference>
<name>A0A2P6ARI9_9GAMM</name>
<keyword evidence="3 7" id="KW-0436">Ligase</keyword>
<evidence type="ECO:0000256" key="2">
    <source>
        <dbReference type="ARBA" id="ARBA00007145"/>
    </source>
</evidence>
<dbReference type="EMBL" id="PTQZ01000180">
    <property type="protein sequence ID" value="PQA37644.1"/>
    <property type="molecule type" value="Genomic_DNA"/>
</dbReference>
<dbReference type="PROSITE" id="PS50263">
    <property type="entry name" value="CN_HYDROLASE"/>
    <property type="match status" value="1"/>
</dbReference>
<comment type="caution">
    <text evidence="7">Lacks conserved residue(s) required for the propagation of feature annotation.</text>
</comment>
<feature type="domain" description="CN hydrolase" evidence="11">
    <location>
        <begin position="6"/>
        <end position="246"/>
    </location>
</feature>
<evidence type="ECO:0000256" key="4">
    <source>
        <dbReference type="ARBA" id="ARBA00022741"/>
    </source>
</evidence>
<reference evidence="13" key="1">
    <citation type="submission" date="2018-02" db="EMBL/GenBank/DDBJ databases">
        <title>Genome sequencing of Solimonas sp. HR-BB.</title>
        <authorList>
            <person name="Lee Y."/>
            <person name="Jeon C.O."/>
        </authorList>
    </citation>
    <scope>NUCLEOTIDE SEQUENCE [LARGE SCALE GENOMIC DNA]</scope>
    <source>
        <strain evidence="13">HR-E</strain>
    </source>
</reference>
<dbReference type="Pfam" id="PF02540">
    <property type="entry name" value="NAD_synthase"/>
    <property type="match status" value="1"/>
</dbReference>
<dbReference type="HAMAP" id="MF_02090">
    <property type="entry name" value="NadE_glutamine_dep"/>
    <property type="match status" value="1"/>
</dbReference>
<dbReference type="GO" id="GO:0004359">
    <property type="term" value="F:glutaminase activity"/>
    <property type="evidence" value="ECO:0007669"/>
    <property type="project" value="InterPro"/>
</dbReference>
<comment type="similarity">
    <text evidence="2 7 8">In the C-terminal section; belongs to the NAD synthetase family.</text>
</comment>
<comment type="catalytic activity">
    <reaction evidence="7 8">
        <text>deamido-NAD(+) + L-glutamine + ATP + H2O = L-glutamate + AMP + diphosphate + NAD(+) + H(+)</text>
        <dbReference type="Rhea" id="RHEA:24384"/>
        <dbReference type="ChEBI" id="CHEBI:15377"/>
        <dbReference type="ChEBI" id="CHEBI:15378"/>
        <dbReference type="ChEBI" id="CHEBI:29985"/>
        <dbReference type="ChEBI" id="CHEBI:30616"/>
        <dbReference type="ChEBI" id="CHEBI:33019"/>
        <dbReference type="ChEBI" id="CHEBI:57540"/>
        <dbReference type="ChEBI" id="CHEBI:58359"/>
        <dbReference type="ChEBI" id="CHEBI:58437"/>
        <dbReference type="ChEBI" id="CHEBI:456215"/>
        <dbReference type="EC" id="6.3.5.1"/>
    </reaction>
</comment>
<protein>
    <recommendedName>
        <fullName evidence="7 8">Glutamine-dependent NAD(+) synthetase</fullName>
        <ecNumber evidence="7 8">6.3.5.1</ecNumber>
    </recommendedName>
    <alternativeName>
        <fullName evidence="7 8">NAD(+) synthase [glutamine-hydrolyzing]</fullName>
    </alternativeName>
</protein>
<feature type="binding site" evidence="7">
    <location>
        <position position="372"/>
    </location>
    <ligand>
        <name>deamido-NAD(+)</name>
        <dbReference type="ChEBI" id="CHEBI:58437"/>
        <note>ligand shared between two neighboring subunits</note>
    </ligand>
</feature>
<feature type="active site" description="For glutaminase activity" evidence="7">
    <location>
        <position position="114"/>
    </location>
</feature>
<accession>A0A2P6ARI9</accession>
<feature type="active site" description="Nucleophile; for glutaminase activity" evidence="7">
    <location>
        <position position="150"/>
    </location>
</feature>
<feature type="binding site" evidence="7">
    <location>
        <position position="396"/>
    </location>
    <ligand>
        <name>ATP</name>
        <dbReference type="ChEBI" id="CHEBI:30616"/>
    </ligand>
</feature>
<dbReference type="InterPro" id="IPR036526">
    <property type="entry name" value="C-N_Hydrolase_sf"/>
</dbReference>
<dbReference type="InterPro" id="IPR003010">
    <property type="entry name" value="C-N_Hydrolase"/>
</dbReference>
<dbReference type="EC" id="6.3.5.1" evidence="7 8"/>
<dbReference type="OrthoDB" id="9760188at2"/>
<proteinExistence type="inferred from homology"/>
<evidence type="ECO:0000256" key="5">
    <source>
        <dbReference type="ARBA" id="ARBA00022840"/>
    </source>
</evidence>
<feature type="binding site" evidence="7">
    <location>
        <begin position="289"/>
        <end position="296"/>
    </location>
    <ligand>
        <name>ATP</name>
        <dbReference type="ChEBI" id="CHEBI:30616"/>
    </ligand>
</feature>
<feature type="binding site" evidence="7">
    <location>
        <position position="401"/>
    </location>
    <ligand>
        <name>deamido-NAD(+)</name>
        <dbReference type="ChEBI" id="CHEBI:58437"/>
        <note>ligand shared between two neighboring subunits</note>
    </ligand>
</feature>
<dbReference type="CDD" id="cd00553">
    <property type="entry name" value="NAD_synthase"/>
    <property type="match status" value="1"/>
</dbReference>
<dbReference type="NCBIfam" id="TIGR00552">
    <property type="entry name" value="nadE"/>
    <property type="match status" value="1"/>
</dbReference>
<feature type="binding site" evidence="7">
    <location>
        <position position="514"/>
    </location>
    <ligand>
        <name>deamido-NAD(+)</name>
        <dbReference type="ChEBI" id="CHEBI:58437"/>
        <note>ligand shared between two neighboring subunits</note>
    </ligand>
</feature>
<dbReference type="InterPro" id="IPR003694">
    <property type="entry name" value="NAD_synthase"/>
</dbReference>
<evidence type="ECO:0000259" key="11">
    <source>
        <dbReference type="PROSITE" id="PS50263"/>
    </source>
</evidence>
<evidence type="ECO:0000313" key="12">
    <source>
        <dbReference type="EMBL" id="PQA37644.1"/>
    </source>
</evidence>
<keyword evidence="13" id="KW-1185">Reference proteome</keyword>
<evidence type="ECO:0000256" key="9">
    <source>
        <dbReference type="RuleBase" id="RU003811"/>
    </source>
</evidence>
<evidence type="ECO:0000256" key="6">
    <source>
        <dbReference type="ARBA" id="ARBA00023027"/>
    </source>
</evidence>
<evidence type="ECO:0000256" key="8">
    <source>
        <dbReference type="PIRNR" id="PIRNR006630"/>
    </source>
</evidence>
<dbReference type="GO" id="GO:0008795">
    <property type="term" value="F:NAD+ synthase activity"/>
    <property type="evidence" value="ECO:0007669"/>
    <property type="project" value="UniProtKB-UniRule"/>
</dbReference>
<organism evidence="12 13">
    <name type="scientific">Amnimonas aquatica</name>
    <dbReference type="NCBI Taxonomy" id="2094561"/>
    <lineage>
        <taxon>Bacteria</taxon>
        <taxon>Pseudomonadati</taxon>
        <taxon>Pseudomonadota</taxon>
        <taxon>Gammaproteobacteria</taxon>
        <taxon>Moraxellales</taxon>
        <taxon>Moraxellaceae</taxon>
        <taxon>Amnimonas</taxon>
    </lineage>
</organism>
<dbReference type="SUPFAM" id="SSF56317">
    <property type="entry name" value="Carbon-nitrogen hydrolase"/>
    <property type="match status" value="1"/>
</dbReference>
<dbReference type="SUPFAM" id="SSF52402">
    <property type="entry name" value="Adenine nucleotide alpha hydrolases-like"/>
    <property type="match status" value="1"/>
</dbReference>
<dbReference type="PANTHER" id="PTHR23090:SF9">
    <property type="entry name" value="GLUTAMINE-DEPENDENT NAD(+) SYNTHETASE"/>
    <property type="match status" value="1"/>
</dbReference>
<comment type="function">
    <text evidence="7">Catalyzes the ATP-dependent amidation of deamido-NAD to form NAD. Uses L-glutamine as a nitrogen source.</text>
</comment>
<dbReference type="FunFam" id="3.40.50.620:FF:000106">
    <property type="entry name" value="Glutamine-dependent NAD(+) synthetase"/>
    <property type="match status" value="1"/>
</dbReference>
<keyword evidence="5 7" id="KW-0067">ATP-binding</keyword>
<evidence type="ECO:0000256" key="1">
    <source>
        <dbReference type="ARBA" id="ARBA00005188"/>
    </source>
</evidence>
<comment type="similarity">
    <text evidence="9">Belongs to the NAD synthetase family.</text>
</comment>
<dbReference type="NCBIfam" id="NF010588">
    <property type="entry name" value="PRK13981.1"/>
    <property type="match status" value="1"/>
</dbReference>
<dbReference type="Proteomes" id="UP000243900">
    <property type="component" value="Unassembled WGS sequence"/>
</dbReference>
<dbReference type="RefSeq" id="WP_105192813.1">
    <property type="nucleotide sequence ID" value="NZ_PTQZ01000180.1"/>
</dbReference>
<keyword evidence="4 7" id="KW-0547">Nucleotide-binding</keyword>
<dbReference type="Gene3D" id="3.60.110.10">
    <property type="entry name" value="Carbon-nitrogen hydrolase"/>
    <property type="match status" value="1"/>
</dbReference>
<dbReference type="GO" id="GO:0009435">
    <property type="term" value="P:NAD+ biosynthetic process"/>
    <property type="evidence" value="ECO:0007669"/>
    <property type="project" value="UniProtKB-UniRule"/>
</dbReference>
<feature type="active site" description="Proton acceptor; for glutaminase activity" evidence="7">
    <location>
        <position position="47"/>
    </location>
</feature>
<dbReference type="Pfam" id="PF00795">
    <property type="entry name" value="CN_hydrolase"/>
    <property type="match status" value="1"/>
</dbReference>
<dbReference type="UniPathway" id="UPA00253">
    <property type="reaction ID" value="UER00334"/>
</dbReference>
<dbReference type="GO" id="GO:0003952">
    <property type="term" value="F:NAD+ synthase (glutamine-hydrolyzing) activity"/>
    <property type="evidence" value="ECO:0007669"/>
    <property type="project" value="UniProtKB-UniRule"/>
</dbReference>
<dbReference type="GO" id="GO:0005524">
    <property type="term" value="F:ATP binding"/>
    <property type="evidence" value="ECO:0007669"/>
    <property type="project" value="UniProtKB-UniRule"/>
</dbReference>
<evidence type="ECO:0000256" key="3">
    <source>
        <dbReference type="ARBA" id="ARBA00022598"/>
    </source>
</evidence>
<feature type="binding site" evidence="7">
    <location>
        <position position="182"/>
    </location>
    <ligand>
        <name>L-glutamine</name>
        <dbReference type="ChEBI" id="CHEBI:58359"/>
    </ligand>
</feature>
<dbReference type="InterPro" id="IPR022310">
    <property type="entry name" value="NAD/GMP_synthase"/>
</dbReference>
<dbReference type="CDD" id="cd07570">
    <property type="entry name" value="GAT_Gln-NAD-synth"/>
    <property type="match status" value="1"/>
</dbReference>
<dbReference type="InterPro" id="IPR014729">
    <property type="entry name" value="Rossmann-like_a/b/a_fold"/>
</dbReference>
<keyword evidence="6 7" id="KW-0520">NAD</keyword>
<evidence type="ECO:0000313" key="13">
    <source>
        <dbReference type="Proteomes" id="UP000243900"/>
    </source>
</evidence>
<sequence>MPAAPLRIVLAQIDLLVGDIPGNAERLAQAAATARDDMAADLVLFPELSLTGYPPEDLLLRPSLDLRVDEALARLREVRGITLVFGLPERARDGGLLNAAWAMRDGEVLVRYAKHELPNSQVFDERRYFVPGERPSVFEQQGVRIGLTICEDIWHRAPARAARAAGAELLLNLNASPFHAGKPVERHQVVSARCAETGLPVVYCNLVGGQDELIFDGGSFAMQADGGVALQAPVMEEGLFPLVFDAAAKRFLPAGQAVLPGLEESVYRALVLAVRDYVNKSGFKGVVLGLSGGIDSALTLAVAVDALGPERVRAVMMPYRYTAEISLEDAEAEARTLGVHYSVLSIAPMVEAFSETLAETFAGLGKDKTEENLQARSRGVLLMAISNKLGYLVLTTGNKSEMSVGYATLYGDMAGGFDVLKDVPKTLVFRLCEWRNAQSPDSPPIPQRVIDRPPSAELAPDQKDEDSLPPYPVLDEILRRYIEDDESASTIIAAGFDAATVQRVLRLVDLNEYKRRQAAIGPRITRRGFGKDRRYPIVNGWRIGN</sequence>
<feature type="binding site" evidence="7">
    <location>
        <position position="176"/>
    </location>
    <ligand>
        <name>L-glutamine</name>
        <dbReference type="ChEBI" id="CHEBI:58359"/>
    </ligand>
</feature>
<dbReference type="PIRSF" id="PIRSF006630">
    <property type="entry name" value="NADS_GAT"/>
    <property type="match status" value="1"/>
</dbReference>
<evidence type="ECO:0000256" key="10">
    <source>
        <dbReference type="SAM" id="MobiDB-lite"/>
    </source>
</evidence>
<gene>
    <name evidence="7" type="primary">nadE</name>
    <name evidence="12" type="ORF">C5O18_07405</name>
</gene>
<dbReference type="AlphaFoldDB" id="A0A2P6ARI9"/>
<comment type="caution">
    <text evidence="12">The sequence shown here is derived from an EMBL/GenBank/DDBJ whole genome shotgun (WGS) entry which is preliminary data.</text>
</comment>
<dbReference type="InterPro" id="IPR014445">
    <property type="entry name" value="Gln-dep_NAD_synthase"/>
</dbReference>
<evidence type="ECO:0000256" key="7">
    <source>
        <dbReference type="HAMAP-Rule" id="MF_02090"/>
    </source>
</evidence>